<evidence type="ECO:0000256" key="4">
    <source>
        <dbReference type="ARBA" id="ARBA00022982"/>
    </source>
</evidence>
<dbReference type="NCBIfam" id="TIGR01068">
    <property type="entry name" value="thioredoxin"/>
    <property type="match status" value="1"/>
</dbReference>
<dbReference type="PANTHER" id="PTHR45663">
    <property type="entry name" value="GEO12009P1"/>
    <property type="match status" value="1"/>
</dbReference>
<evidence type="ECO:0000313" key="10">
    <source>
        <dbReference type="EMBL" id="XAM40294.1"/>
    </source>
</evidence>
<dbReference type="PRINTS" id="PR00421">
    <property type="entry name" value="THIOREDOXIN"/>
</dbReference>
<evidence type="ECO:0000256" key="7">
    <source>
        <dbReference type="NCBIfam" id="TIGR01068"/>
    </source>
</evidence>
<keyword evidence="3" id="KW-0813">Transport</keyword>
<keyword evidence="11" id="KW-1185">Reference proteome</keyword>
<dbReference type="PANTHER" id="PTHR45663:SF11">
    <property type="entry name" value="GEO12009P1"/>
    <property type="match status" value="1"/>
</dbReference>
<evidence type="ECO:0000256" key="6">
    <source>
        <dbReference type="ARBA" id="ARBA00023284"/>
    </source>
</evidence>
<dbReference type="EMBL" id="CP154622">
    <property type="protein sequence ID" value="XAM40294.1"/>
    <property type="molecule type" value="Genomic_DNA"/>
</dbReference>
<organism evidence="10 11">
    <name type="scientific">Terrisporobacter petrolearius</name>
    <dbReference type="NCBI Taxonomy" id="1460447"/>
    <lineage>
        <taxon>Bacteria</taxon>
        <taxon>Bacillati</taxon>
        <taxon>Bacillota</taxon>
        <taxon>Clostridia</taxon>
        <taxon>Peptostreptococcales</taxon>
        <taxon>Peptostreptococcaceae</taxon>
        <taxon>Terrisporobacter</taxon>
    </lineage>
</organism>
<evidence type="ECO:0000256" key="5">
    <source>
        <dbReference type="ARBA" id="ARBA00023157"/>
    </source>
</evidence>
<dbReference type="PROSITE" id="PS51352">
    <property type="entry name" value="THIOREDOXIN_2"/>
    <property type="match status" value="1"/>
</dbReference>
<dbReference type="PROSITE" id="PS00194">
    <property type="entry name" value="THIOREDOXIN_1"/>
    <property type="match status" value="1"/>
</dbReference>
<keyword evidence="6" id="KW-0676">Redox-active center</keyword>
<dbReference type="PIRSF" id="PIRSF000077">
    <property type="entry name" value="Thioredoxin"/>
    <property type="match status" value="1"/>
</dbReference>
<dbReference type="RefSeq" id="WP_343338441.1">
    <property type="nucleotide sequence ID" value="NZ_CP154622.1"/>
</dbReference>
<dbReference type="InterPro" id="IPR036249">
    <property type="entry name" value="Thioredoxin-like_sf"/>
</dbReference>
<proteinExistence type="inferred from homology"/>
<dbReference type="InterPro" id="IPR005746">
    <property type="entry name" value="Thioredoxin"/>
</dbReference>
<comment type="similarity">
    <text evidence="1 8">Belongs to the thioredoxin family.</text>
</comment>
<evidence type="ECO:0000256" key="3">
    <source>
        <dbReference type="ARBA" id="ARBA00022448"/>
    </source>
</evidence>
<dbReference type="InterPro" id="IPR017937">
    <property type="entry name" value="Thioredoxin_CS"/>
</dbReference>
<keyword evidence="4" id="KW-0249">Electron transport</keyword>
<evidence type="ECO:0000256" key="1">
    <source>
        <dbReference type="ARBA" id="ARBA00008987"/>
    </source>
</evidence>
<accession>A0ABZ3FAB8</accession>
<evidence type="ECO:0000313" key="11">
    <source>
        <dbReference type="Proteomes" id="UP001477947"/>
    </source>
</evidence>
<evidence type="ECO:0000259" key="9">
    <source>
        <dbReference type="PROSITE" id="PS51352"/>
    </source>
</evidence>
<name>A0ABZ3FAB8_9FIRM</name>
<evidence type="ECO:0000256" key="8">
    <source>
        <dbReference type="PIRNR" id="PIRNR000077"/>
    </source>
</evidence>
<evidence type="ECO:0000256" key="2">
    <source>
        <dbReference type="ARBA" id="ARBA00020570"/>
    </source>
</evidence>
<gene>
    <name evidence="10" type="primary">trxA_2</name>
    <name evidence="10" type="ORF">TPELB_05960</name>
</gene>
<reference evidence="10 11" key="1">
    <citation type="submission" date="2024-04" db="EMBL/GenBank/DDBJ databases">
        <title>Isolation and characterization of novel acetogenic strains of the genera Terrisporobacter and Acetoanaerobium.</title>
        <authorList>
            <person name="Boeer T."/>
            <person name="Schueler M.A."/>
            <person name="Lueschen A."/>
            <person name="Eysell L."/>
            <person name="Droege J."/>
            <person name="Heinemann M."/>
            <person name="Engelhardt L."/>
            <person name="Basen M."/>
            <person name="Daniel R."/>
        </authorList>
    </citation>
    <scope>NUCLEOTIDE SEQUENCE [LARGE SCALE GENOMIC DNA]</scope>
    <source>
        <strain evidence="10 11">ELB</strain>
    </source>
</reference>
<feature type="domain" description="Thioredoxin" evidence="9">
    <location>
        <begin position="1"/>
        <end position="103"/>
    </location>
</feature>
<dbReference type="Proteomes" id="UP001477947">
    <property type="component" value="Chromosome"/>
</dbReference>
<dbReference type="SUPFAM" id="SSF52833">
    <property type="entry name" value="Thioredoxin-like"/>
    <property type="match status" value="1"/>
</dbReference>
<sequence length="103" mass="11663">MTNIIDTNDFNAQIEKGIVVVDFFATWCGPCKLLAPVYEELGNEMQDSAKFLKVEIDQNMDLAKRFMVSTVPTIMIFKDGKPVETMVGFMPKETIKTKVESHI</sequence>
<keyword evidence="5" id="KW-1015">Disulfide bond</keyword>
<dbReference type="CDD" id="cd02947">
    <property type="entry name" value="TRX_family"/>
    <property type="match status" value="1"/>
</dbReference>
<dbReference type="InterPro" id="IPR013766">
    <property type="entry name" value="Thioredoxin_domain"/>
</dbReference>
<dbReference type="Gene3D" id="3.40.30.10">
    <property type="entry name" value="Glutaredoxin"/>
    <property type="match status" value="1"/>
</dbReference>
<protein>
    <recommendedName>
        <fullName evidence="2 7">Thioredoxin</fullName>
    </recommendedName>
</protein>
<dbReference type="Pfam" id="PF00085">
    <property type="entry name" value="Thioredoxin"/>
    <property type="match status" value="1"/>
</dbReference>